<proteinExistence type="predicted"/>
<feature type="region of interest" description="Disordered" evidence="1">
    <location>
        <begin position="1"/>
        <end position="48"/>
    </location>
</feature>
<sequence>MKMLTRKRKAAENEGDPAPAPEQEKEPPPEAPPVEAPAAPPATSNQPAELRTSMGVSCISCSSTKTLYGFTSAAGAYTCHKCCVLNQQNNSFYGPAGTKNMEEAGGRSCAECGAAKSSRWR</sequence>
<reference evidence="2 3" key="1">
    <citation type="journal article" date="2017" name="Mol. Biol. Evol.">
        <title>The 4-celled Tetrabaena socialis nuclear genome reveals the essential components for genetic control of cell number at the origin of multicellularity in the volvocine lineage.</title>
        <authorList>
            <person name="Featherston J."/>
            <person name="Arakaki Y."/>
            <person name="Hanschen E.R."/>
            <person name="Ferris P.J."/>
            <person name="Michod R.E."/>
            <person name="Olson B.J.S.C."/>
            <person name="Nozaki H."/>
            <person name="Durand P.M."/>
        </authorList>
    </citation>
    <scope>NUCLEOTIDE SEQUENCE [LARGE SCALE GENOMIC DNA]</scope>
    <source>
        <strain evidence="2 3">NIES-571</strain>
    </source>
</reference>
<dbReference type="Proteomes" id="UP000236333">
    <property type="component" value="Unassembled WGS sequence"/>
</dbReference>
<organism evidence="2 3">
    <name type="scientific">Tetrabaena socialis</name>
    <dbReference type="NCBI Taxonomy" id="47790"/>
    <lineage>
        <taxon>Eukaryota</taxon>
        <taxon>Viridiplantae</taxon>
        <taxon>Chlorophyta</taxon>
        <taxon>core chlorophytes</taxon>
        <taxon>Chlorophyceae</taxon>
        <taxon>CS clade</taxon>
        <taxon>Chlamydomonadales</taxon>
        <taxon>Tetrabaenaceae</taxon>
        <taxon>Tetrabaena</taxon>
    </lineage>
</organism>
<gene>
    <name evidence="2" type="ORF">TSOC_006928</name>
</gene>
<dbReference type="AlphaFoldDB" id="A0A2J8A2D0"/>
<evidence type="ECO:0000313" key="3">
    <source>
        <dbReference type="Proteomes" id="UP000236333"/>
    </source>
</evidence>
<protein>
    <submittedName>
        <fullName evidence="2">Uncharacterized protein</fullName>
    </submittedName>
</protein>
<evidence type="ECO:0000313" key="2">
    <source>
        <dbReference type="EMBL" id="PNH06677.1"/>
    </source>
</evidence>
<feature type="compositionally biased region" description="Pro residues" evidence="1">
    <location>
        <begin position="29"/>
        <end position="40"/>
    </location>
</feature>
<feature type="non-terminal residue" evidence="2">
    <location>
        <position position="121"/>
    </location>
</feature>
<keyword evidence="3" id="KW-1185">Reference proteome</keyword>
<name>A0A2J8A2D0_9CHLO</name>
<comment type="caution">
    <text evidence="2">The sequence shown here is derived from an EMBL/GenBank/DDBJ whole genome shotgun (WGS) entry which is preliminary data.</text>
</comment>
<dbReference type="OrthoDB" id="553085at2759"/>
<evidence type="ECO:0000256" key="1">
    <source>
        <dbReference type="SAM" id="MobiDB-lite"/>
    </source>
</evidence>
<dbReference type="EMBL" id="PGGS01000221">
    <property type="protein sequence ID" value="PNH06677.1"/>
    <property type="molecule type" value="Genomic_DNA"/>
</dbReference>
<accession>A0A2J8A2D0</accession>